<dbReference type="AlphaFoldDB" id="A0A1V6NLK5"/>
<evidence type="ECO:0000313" key="3">
    <source>
        <dbReference type="Proteomes" id="UP000191408"/>
    </source>
</evidence>
<protein>
    <submittedName>
        <fullName evidence="2">Uncharacterized protein</fullName>
    </submittedName>
</protein>
<evidence type="ECO:0000313" key="2">
    <source>
        <dbReference type="EMBL" id="OQD65614.1"/>
    </source>
</evidence>
<evidence type="ECO:0000256" key="1">
    <source>
        <dbReference type="SAM" id="MobiDB-lite"/>
    </source>
</evidence>
<comment type="caution">
    <text evidence="2">The sequence shown here is derived from an EMBL/GenBank/DDBJ whole genome shotgun (WGS) entry which is preliminary data.</text>
</comment>
<feature type="compositionally biased region" description="Polar residues" evidence="1">
    <location>
        <begin position="131"/>
        <end position="148"/>
    </location>
</feature>
<gene>
    <name evidence="2" type="ORF">PENPOL_c005G09085</name>
</gene>
<proteinExistence type="predicted"/>
<keyword evidence="3" id="KW-1185">Reference proteome</keyword>
<name>A0A1V6NLK5_PENPO</name>
<accession>A0A1V6NLK5</accession>
<feature type="region of interest" description="Disordered" evidence="1">
    <location>
        <begin position="131"/>
        <end position="163"/>
    </location>
</feature>
<dbReference type="EMBL" id="MDYM01000005">
    <property type="protein sequence ID" value="OQD65614.1"/>
    <property type="molecule type" value="Genomic_DNA"/>
</dbReference>
<dbReference type="STRING" id="60169.A0A1V6NLK5"/>
<organism evidence="2 3">
    <name type="scientific">Penicillium polonicum</name>
    <dbReference type="NCBI Taxonomy" id="60169"/>
    <lineage>
        <taxon>Eukaryota</taxon>
        <taxon>Fungi</taxon>
        <taxon>Dikarya</taxon>
        <taxon>Ascomycota</taxon>
        <taxon>Pezizomycotina</taxon>
        <taxon>Eurotiomycetes</taxon>
        <taxon>Eurotiomycetidae</taxon>
        <taxon>Eurotiales</taxon>
        <taxon>Aspergillaceae</taxon>
        <taxon>Penicillium</taxon>
    </lineage>
</organism>
<reference evidence="3" key="1">
    <citation type="journal article" date="2017" name="Nat. Microbiol.">
        <title>Global analysis of biosynthetic gene clusters reveals vast potential of secondary metabolite production in Penicillium species.</title>
        <authorList>
            <person name="Nielsen J.C."/>
            <person name="Grijseels S."/>
            <person name="Prigent S."/>
            <person name="Ji B."/>
            <person name="Dainat J."/>
            <person name="Nielsen K.F."/>
            <person name="Frisvad J.C."/>
            <person name="Workman M."/>
            <person name="Nielsen J."/>
        </authorList>
    </citation>
    <scope>NUCLEOTIDE SEQUENCE [LARGE SCALE GENOMIC DNA]</scope>
    <source>
        <strain evidence="3">IBT 4502</strain>
    </source>
</reference>
<dbReference type="Proteomes" id="UP000191408">
    <property type="component" value="Unassembled WGS sequence"/>
</dbReference>
<sequence length="246" mass="27833">MKFVYQSDDPYDSDYDEGDTVLACGWPRHHRNLPTHGFRPVWTSQNGYPGDEIPADIQAWLDENGQRKPAQVIGPLRSLAWLAGRDELVEAIDNSAYLIEDDIEVIAFGFCFWDNLIVAIRATYGRRNPYKQNPDQGLGQQSPSHTLIPSNNSSSHHPSSCQRYAGYPQPQRPLCANWWRGHGLQNPDLHNTTLWEPSLEFLECLGRRAGWNLPLEIAQQPMPVEYSDVYPVVFDLPNFASLGANA</sequence>
<feature type="compositionally biased region" description="Low complexity" evidence="1">
    <location>
        <begin position="149"/>
        <end position="160"/>
    </location>
</feature>